<dbReference type="AlphaFoldDB" id="A0A915KVN4"/>
<evidence type="ECO:0000313" key="1">
    <source>
        <dbReference type="Proteomes" id="UP000887565"/>
    </source>
</evidence>
<dbReference type="WBParaSite" id="nRc.2.0.1.t42992-RA">
    <property type="protein sequence ID" value="nRc.2.0.1.t42992-RA"/>
    <property type="gene ID" value="nRc.2.0.1.g42992"/>
</dbReference>
<sequence length="110" mass="12407">MFQSPVLQTLQPLQNFEIVNLPNLNNNSHALPPTAYSAMQNLHAIQQQQQHHHQQQEGRTTTTVMMDNNNNPAVLSTFSSVNQNQQQISLQNHGGIFSQQSMDSQTIDIQ</sequence>
<accession>A0A915KVN4</accession>
<dbReference type="Proteomes" id="UP000887565">
    <property type="component" value="Unplaced"/>
</dbReference>
<keyword evidence="1" id="KW-1185">Reference proteome</keyword>
<reference evidence="2" key="1">
    <citation type="submission" date="2022-11" db="UniProtKB">
        <authorList>
            <consortium name="WormBaseParasite"/>
        </authorList>
    </citation>
    <scope>IDENTIFICATION</scope>
</reference>
<evidence type="ECO:0000313" key="2">
    <source>
        <dbReference type="WBParaSite" id="nRc.2.0.1.t42992-RA"/>
    </source>
</evidence>
<proteinExistence type="predicted"/>
<protein>
    <submittedName>
        <fullName evidence="2">Uncharacterized protein</fullName>
    </submittedName>
</protein>
<organism evidence="1 2">
    <name type="scientific">Romanomermis culicivorax</name>
    <name type="common">Nematode worm</name>
    <dbReference type="NCBI Taxonomy" id="13658"/>
    <lineage>
        <taxon>Eukaryota</taxon>
        <taxon>Metazoa</taxon>
        <taxon>Ecdysozoa</taxon>
        <taxon>Nematoda</taxon>
        <taxon>Enoplea</taxon>
        <taxon>Dorylaimia</taxon>
        <taxon>Mermithida</taxon>
        <taxon>Mermithoidea</taxon>
        <taxon>Mermithidae</taxon>
        <taxon>Romanomermis</taxon>
    </lineage>
</organism>
<name>A0A915KVN4_ROMCU</name>